<dbReference type="PATRIC" id="fig|1035190.4.peg.1369"/>
<keyword evidence="1" id="KW-1133">Transmembrane helix</keyword>
<dbReference type="EMBL" id="AFUU01000004">
    <property type="protein sequence ID" value="EGV00971.1"/>
    <property type="molecule type" value="Genomic_DNA"/>
</dbReference>
<dbReference type="AlphaFoldDB" id="F9Q3P3"/>
<dbReference type="Proteomes" id="UP000005621">
    <property type="component" value="Unassembled WGS sequence"/>
</dbReference>
<name>F9Q3P3_STROR</name>
<gene>
    <name evidence="2" type="ORF">HMPREF9950_0227</name>
</gene>
<evidence type="ECO:0000256" key="1">
    <source>
        <dbReference type="SAM" id="Phobius"/>
    </source>
</evidence>
<protein>
    <submittedName>
        <fullName evidence="2">Uncharacterized protein</fullName>
    </submittedName>
</protein>
<keyword evidence="1" id="KW-0812">Transmembrane</keyword>
<proteinExistence type="predicted"/>
<reference evidence="2 3" key="1">
    <citation type="submission" date="2011-07" db="EMBL/GenBank/DDBJ databases">
        <authorList>
            <person name="Harkins D.M."/>
            <person name="Madupu R."/>
            <person name="Durkin A.S."/>
            <person name="Torralba M."/>
            <person name="Methe B."/>
            <person name="Sutton G.G."/>
            <person name="Nelson K.E."/>
        </authorList>
    </citation>
    <scope>NUCLEOTIDE SEQUENCE [LARGE SCALE GENOMIC DNA]</scope>
    <source>
        <strain evidence="2 3">SK313</strain>
    </source>
</reference>
<organism evidence="2 3">
    <name type="scientific">Streptococcus oralis SK313</name>
    <dbReference type="NCBI Taxonomy" id="1035190"/>
    <lineage>
        <taxon>Bacteria</taxon>
        <taxon>Bacillati</taxon>
        <taxon>Bacillota</taxon>
        <taxon>Bacilli</taxon>
        <taxon>Lactobacillales</taxon>
        <taxon>Streptococcaceae</taxon>
        <taxon>Streptococcus</taxon>
    </lineage>
</organism>
<accession>F9Q3P3</accession>
<evidence type="ECO:0000313" key="3">
    <source>
        <dbReference type="Proteomes" id="UP000005621"/>
    </source>
</evidence>
<comment type="caution">
    <text evidence="2">The sequence shown here is derived from an EMBL/GenBank/DDBJ whole genome shotgun (WGS) entry which is preliminary data.</text>
</comment>
<evidence type="ECO:0000313" key="2">
    <source>
        <dbReference type="EMBL" id="EGV00971.1"/>
    </source>
</evidence>
<feature type="transmembrane region" description="Helical" evidence="1">
    <location>
        <begin position="24"/>
        <end position="42"/>
    </location>
</feature>
<keyword evidence="1" id="KW-0472">Membrane</keyword>
<sequence>MILDTTEAQIRFLNLSLIVGQEELRIVTVVVLLLTFLLSFLFKWKCSIHKKGFI</sequence>